<dbReference type="Gene3D" id="1.20.58.760">
    <property type="entry name" value="Peptidase M41"/>
    <property type="match status" value="2"/>
</dbReference>
<dbReference type="InterPro" id="IPR037219">
    <property type="entry name" value="Peptidase_M41-like"/>
</dbReference>
<dbReference type="InterPro" id="IPR003959">
    <property type="entry name" value="ATPase_AAA_core"/>
</dbReference>
<name>A0ABC8UEE1_9AQUA</name>
<dbReference type="Pfam" id="PF06480">
    <property type="entry name" value="FtsH_ext"/>
    <property type="match status" value="1"/>
</dbReference>
<dbReference type="PROSITE" id="PS00674">
    <property type="entry name" value="AAA"/>
    <property type="match status" value="1"/>
</dbReference>
<evidence type="ECO:0000259" key="15">
    <source>
        <dbReference type="SMART" id="SM00382"/>
    </source>
</evidence>
<dbReference type="GO" id="GO:0005739">
    <property type="term" value="C:mitochondrion"/>
    <property type="evidence" value="ECO:0007669"/>
    <property type="project" value="UniProtKB-SubCell"/>
</dbReference>
<sequence length="1058" mass="116973">MIFSRIGRSLSRSSRSTFHRIAISGNCGVRSVLSDETACTARVDGGLGFVRGYLTSIGAGKQIISNTYLLEFNSVFANPRLRRLFCSEAPKKRNYEDFYPKNKKEIPKGNNKKSESKEDSGGGDQGNFQQNSMKQYQNLLTPILLIGFVLLSLFSNPQEQNQISFQEFKNKLLEPGLVDRIVVANKSVAKVYVKSSTTSTNKTNDDIVQGPTNGTNTRRNVSHYKYYFNIGSVDSFEEKLEEAQEALGIDPHNHVPVTYVNQMNWYQEIMRFAPTALLLGSLLYMGRRMQGGLGVGGPGGKGARGIFNIGKAHVTKMDKNAKNKVYFKDVAGCDEAKQEIMEFVHFLKNPKKYEELGAKIPKGALLNPKKYEELGAKIPKGALLVGPPGTGKTLLAKATAGESDVPFLSISGSDFMEMFVGVGPARVRSLFQEARQCAPSIVFIDEIDAIGRARGRGGFSGGHDERESTLNQLLVEMDGFGTTAGVVVLAGTNRPDILDKALLRPGRFDRQITIDKPDIKGRDQIFRIYLKKLKLDQEPSFYSQRLAALTPGFAGADIANVCNEAALIAARTESTLITMEHFEAAIDRVIGGLEKKNKVISKLERRTVAYHESGHAVAGWFLEHTEPLLKVTIVPRGTAALGFAQYVPNENLLMTKEQLFDMTCMTLGGRAAEQVLVGKISTGAQNDLEKVTKMTYAQVAVYGFSDKVGLLSFPQRDDAMEMTKPYSSKTAAIIDNEISFQEFKNKLLEPGLVDRIVVANKSVAKVYVKSSTTSTNKTNDDIVQGPTNGTNTRRNVSHYKYYFNIGSVDSFEEKLEEAQEALGIDPHNHVPVTYVNQMNWYQEIMRFAPTALLLGSLLYMGRRMQGGLGVGGPGGKGARGIFNIGKAHVTKMDKNAKNKVLVGKISTGAQNDLEKVTKMTYAQVAVYGFSDKVGLLSFPQRDDAMEMTKPYSSKTAAIIDNEVREWVAKAYERTVQLIEEHKEQVAQIAELLLEKEVLHQEDLVRVLGERPFKSDETTNYDRFKQGFQEEDKEMKDTTDGKTLEDDGSSPLEPDVVPA</sequence>
<dbReference type="Gene3D" id="3.40.50.300">
    <property type="entry name" value="P-loop containing nucleotide triphosphate hydrolases"/>
    <property type="match status" value="2"/>
</dbReference>
<dbReference type="SMART" id="SM00382">
    <property type="entry name" value="AAA"/>
    <property type="match status" value="1"/>
</dbReference>
<feature type="region of interest" description="Disordered" evidence="14">
    <location>
        <begin position="1016"/>
        <end position="1058"/>
    </location>
</feature>
<dbReference type="FunFam" id="1.10.8.60:FF:000019">
    <property type="entry name" value="AFG3-like AAA ATPase 2"/>
    <property type="match status" value="1"/>
</dbReference>
<evidence type="ECO:0000256" key="9">
    <source>
        <dbReference type="ARBA" id="ARBA00022833"/>
    </source>
</evidence>
<keyword evidence="12" id="KW-0482">Metalloprotease</keyword>
<dbReference type="GO" id="GO:0008237">
    <property type="term" value="F:metallopeptidase activity"/>
    <property type="evidence" value="ECO:0007669"/>
    <property type="project" value="UniProtKB-KW"/>
</dbReference>
<comment type="similarity">
    <text evidence="3">In the C-terminal section; belongs to the peptidase M41 family.</text>
</comment>
<dbReference type="FunFam" id="3.40.50.300:FF:000001">
    <property type="entry name" value="ATP-dependent zinc metalloprotease FtsH"/>
    <property type="match status" value="1"/>
</dbReference>
<keyword evidence="13" id="KW-0496">Mitochondrion</keyword>
<comment type="subcellular location">
    <subcellularLocation>
        <location evidence="2">Mitochondrion</location>
    </subcellularLocation>
</comment>
<dbReference type="Gene3D" id="3.40.1690.20">
    <property type="match status" value="1"/>
</dbReference>
<dbReference type="HAMAP" id="MF_01458">
    <property type="entry name" value="FtsH"/>
    <property type="match status" value="1"/>
</dbReference>
<dbReference type="SUPFAM" id="SSF52540">
    <property type="entry name" value="P-loop containing nucleoside triphosphate hydrolases"/>
    <property type="match status" value="1"/>
</dbReference>
<keyword evidence="17" id="KW-1185">Reference proteome</keyword>
<comment type="similarity">
    <text evidence="4">In the N-terminal section; belongs to the AAA ATPase family.</text>
</comment>
<dbReference type="GO" id="GO:0005524">
    <property type="term" value="F:ATP binding"/>
    <property type="evidence" value="ECO:0007669"/>
    <property type="project" value="UniProtKB-KW"/>
</dbReference>
<comment type="caution">
    <text evidence="16">The sequence shown here is derived from an EMBL/GenBank/DDBJ whole genome shotgun (WGS) entry which is preliminary data.</text>
</comment>
<dbReference type="Proteomes" id="UP001642360">
    <property type="component" value="Unassembled WGS sequence"/>
</dbReference>
<feature type="domain" description="AAA+ ATPase" evidence="15">
    <location>
        <begin position="378"/>
        <end position="518"/>
    </location>
</feature>
<evidence type="ECO:0000256" key="7">
    <source>
        <dbReference type="ARBA" id="ARBA00022741"/>
    </source>
</evidence>
<dbReference type="PANTHER" id="PTHR43655">
    <property type="entry name" value="ATP-DEPENDENT PROTEASE"/>
    <property type="match status" value="1"/>
</dbReference>
<dbReference type="Pfam" id="PF00004">
    <property type="entry name" value="AAA"/>
    <property type="match status" value="1"/>
</dbReference>
<evidence type="ECO:0000256" key="2">
    <source>
        <dbReference type="ARBA" id="ARBA00004173"/>
    </source>
</evidence>
<dbReference type="InterPro" id="IPR011546">
    <property type="entry name" value="Pept_M41_FtsH_extracell"/>
</dbReference>
<reference evidence="16 17" key="1">
    <citation type="submission" date="2024-02" db="EMBL/GenBank/DDBJ databases">
        <authorList>
            <person name="Vignale AGUSTIN F."/>
            <person name="Sosa J E."/>
            <person name="Modenutti C."/>
        </authorList>
    </citation>
    <scope>NUCLEOTIDE SEQUENCE [LARGE SCALE GENOMIC DNA]</scope>
</reference>
<dbReference type="InterPro" id="IPR000642">
    <property type="entry name" value="Peptidase_M41"/>
</dbReference>
<proteinExistence type="inferred from homology"/>
<evidence type="ECO:0000256" key="12">
    <source>
        <dbReference type="ARBA" id="ARBA00023049"/>
    </source>
</evidence>
<dbReference type="InterPro" id="IPR005936">
    <property type="entry name" value="FtsH"/>
</dbReference>
<keyword evidence="7" id="KW-0547">Nucleotide-binding</keyword>
<dbReference type="AlphaFoldDB" id="A0ABC8UEE1"/>
<protein>
    <recommendedName>
        <fullName evidence="15">AAA+ ATPase domain-containing protein</fullName>
    </recommendedName>
</protein>
<evidence type="ECO:0000256" key="6">
    <source>
        <dbReference type="ARBA" id="ARBA00022723"/>
    </source>
</evidence>
<keyword evidence="8" id="KW-0378">Hydrolase</keyword>
<keyword evidence="9" id="KW-0862">Zinc</keyword>
<dbReference type="Pfam" id="PF17862">
    <property type="entry name" value="AAA_lid_3"/>
    <property type="match status" value="1"/>
</dbReference>
<dbReference type="InterPro" id="IPR050928">
    <property type="entry name" value="ATP-dep_Zn_Metalloprotease"/>
</dbReference>
<evidence type="ECO:0000313" key="17">
    <source>
        <dbReference type="Proteomes" id="UP001642360"/>
    </source>
</evidence>
<dbReference type="Gene3D" id="1.10.8.60">
    <property type="match status" value="1"/>
</dbReference>
<organism evidence="16 17">
    <name type="scientific">Ilex paraguariensis</name>
    <name type="common">yerba mate</name>
    <dbReference type="NCBI Taxonomy" id="185542"/>
    <lineage>
        <taxon>Eukaryota</taxon>
        <taxon>Viridiplantae</taxon>
        <taxon>Streptophyta</taxon>
        <taxon>Embryophyta</taxon>
        <taxon>Tracheophyta</taxon>
        <taxon>Spermatophyta</taxon>
        <taxon>Magnoliopsida</taxon>
        <taxon>eudicotyledons</taxon>
        <taxon>Gunneridae</taxon>
        <taxon>Pentapetalae</taxon>
        <taxon>asterids</taxon>
        <taxon>campanulids</taxon>
        <taxon>Aquifoliales</taxon>
        <taxon>Aquifoliaceae</taxon>
        <taxon>Ilex</taxon>
    </lineage>
</organism>
<keyword evidence="5" id="KW-0645">Protease</keyword>
<dbReference type="CDD" id="cd19501">
    <property type="entry name" value="RecA-like_FtsH"/>
    <property type="match status" value="1"/>
</dbReference>
<evidence type="ECO:0000256" key="10">
    <source>
        <dbReference type="ARBA" id="ARBA00022840"/>
    </source>
</evidence>
<dbReference type="Pfam" id="PF01434">
    <property type="entry name" value="Peptidase_M41"/>
    <property type="match status" value="2"/>
</dbReference>
<evidence type="ECO:0000256" key="5">
    <source>
        <dbReference type="ARBA" id="ARBA00022670"/>
    </source>
</evidence>
<dbReference type="InterPro" id="IPR003593">
    <property type="entry name" value="AAA+_ATPase"/>
</dbReference>
<evidence type="ECO:0000256" key="11">
    <source>
        <dbReference type="ARBA" id="ARBA00022946"/>
    </source>
</evidence>
<feature type="compositionally biased region" description="Basic and acidic residues" evidence="14">
    <location>
        <begin position="97"/>
        <end position="120"/>
    </location>
</feature>
<dbReference type="PANTHER" id="PTHR43655:SF33">
    <property type="entry name" value="AAA+ ATPASE DOMAIN-CONTAINING PROTEIN"/>
    <property type="match status" value="1"/>
</dbReference>
<dbReference type="InterPro" id="IPR027417">
    <property type="entry name" value="P-loop_NTPase"/>
</dbReference>
<feature type="region of interest" description="Disordered" evidence="14">
    <location>
        <begin position="97"/>
        <end position="130"/>
    </location>
</feature>
<evidence type="ECO:0000256" key="14">
    <source>
        <dbReference type="SAM" id="MobiDB-lite"/>
    </source>
</evidence>
<comment type="cofactor">
    <cofactor evidence="1">
        <name>Zn(2+)</name>
        <dbReference type="ChEBI" id="CHEBI:29105"/>
    </cofactor>
</comment>
<evidence type="ECO:0000256" key="13">
    <source>
        <dbReference type="ARBA" id="ARBA00023128"/>
    </source>
</evidence>
<gene>
    <name evidence="16" type="ORF">ILEXP_LOCUS49381</name>
</gene>
<dbReference type="InterPro" id="IPR003960">
    <property type="entry name" value="ATPase_AAA_CS"/>
</dbReference>
<feature type="compositionally biased region" description="Basic and acidic residues" evidence="14">
    <location>
        <begin position="1016"/>
        <end position="1044"/>
    </location>
</feature>
<dbReference type="InterPro" id="IPR041569">
    <property type="entry name" value="AAA_lid_3"/>
</dbReference>
<keyword evidence="11" id="KW-0809">Transit peptide</keyword>
<evidence type="ECO:0000256" key="8">
    <source>
        <dbReference type="ARBA" id="ARBA00022801"/>
    </source>
</evidence>
<dbReference type="SUPFAM" id="SSF140990">
    <property type="entry name" value="FtsH protease domain-like"/>
    <property type="match status" value="2"/>
</dbReference>
<dbReference type="EMBL" id="CAUOFW020007502">
    <property type="protein sequence ID" value="CAK9179444.1"/>
    <property type="molecule type" value="Genomic_DNA"/>
</dbReference>
<evidence type="ECO:0000313" key="16">
    <source>
        <dbReference type="EMBL" id="CAK9179444.1"/>
    </source>
</evidence>
<evidence type="ECO:0000256" key="1">
    <source>
        <dbReference type="ARBA" id="ARBA00001947"/>
    </source>
</evidence>
<keyword evidence="10" id="KW-0067">ATP-binding</keyword>
<accession>A0ABC8UEE1</accession>
<dbReference type="GO" id="GO:0046872">
    <property type="term" value="F:metal ion binding"/>
    <property type="evidence" value="ECO:0007669"/>
    <property type="project" value="UniProtKB-KW"/>
</dbReference>
<evidence type="ECO:0000256" key="3">
    <source>
        <dbReference type="ARBA" id="ARBA00010044"/>
    </source>
</evidence>
<dbReference type="GO" id="GO:0006508">
    <property type="term" value="P:proteolysis"/>
    <property type="evidence" value="ECO:0007669"/>
    <property type="project" value="UniProtKB-KW"/>
</dbReference>
<evidence type="ECO:0000256" key="4">
    <source>
        <dbReference type="ARBA" id="ARBA00010550"/>
    </source>
</evidence>
<keyword evidence="6" id="KW-0479">Metal-binding</keyword>